<accession>A0A853BUW6</accession>
<keyword evidence="1" id="KW-0472">Membrane</keyword>
<sequence length="115" mass="12197">MNTTALMAAAAGFGGFGDAAFRAHPGPPPFAPLIGVSMLLFLLLLGVIAFLLVSRAKGGPPWAHHGPRARHQAPEDAAKQVLAERFARGDITVEEFLERASVLNWTPGTGEGKRR</sequence>
<feature type="transmembrane region" description="Helical" evidence="1">
    <location>
        <begin position="33"/>
        <end position="53"/>
    </location>
</feature>
<organism evidence="2 3">
    <name type="scientific">Streptomonospora nanhaiensis</name>
    <dbReference type="NCBI Taxonomy" id="1323731"/>
    <lineage>
        <taxon>Bacteria</taxon>
        <taxon>Bacillati</taxon>
        <taxon>Actinomycetota</taxon>
        <taxon>Actinomycetes</taxon>
        <taxon>Streptosporangiales</taxon>
        <taxon>Nocardiopsidaceae</taxon>
        <taxon>Streptomonospora</taxon>
    </lineage>
</organism>
<protein>
    <submittedName>
        <fullName evidence="2">Putative membrane protein</fullName>
    </submittedName>
</protein>
<comment type="caution">
    <text evidence="2">The sequence shown here is derived from an EMBL/GenBank/DDBJ whole genome shotgun (WGS) entry which is preliminary data.</text>
</comment>
<gene>
    <name evidence="2" type="ORF">HNR12_004299</name>
</gene>
<keyword evidence="1" id="KW-1133">Transmembrane helix</keyword>
<keyword evidence="1" id="KW-0812">Transmembrane</keyword>
<evidence type="ECO:0000256" key="1">
    <source>
        <dbReference type="SAM" id="Phobius"/>
    </source>
</evidence>
<reference evidence="2 3" key="1">
    <citation type="submission" date="2020-07" db="EMBL/GenBank/DDBJ databases">
        <title>Sequencing the genomes of 1000 actinobacteria strains.</title>
        <authorList>
            <person name="Klenk H.-P."/>
        </authorList>
    </citation>
    <scope>NUCLEOTIDE SEQUENCE [LARGE SCALE GENOMIC DNA]</scope>
    <source>
        <strain evidence="2 3">DSM 45927</strain>
    </source>
</reference>
<dbReference type="EMBL" id="JACCFO010000001">
    <property type="protein sequence ID" value="NYI98022.1"/>
    <property type="molecule type" value="Genomic_DNA"/>
</dbReference>
<dbReference type="RefSeq" id="WP_179769250.1">
    <property type="nucleotide sequence ID" value="NZ_JACCFO010000001.1"/>
</dbReference>
<dbReference type="AlphaFoldDB" id="A0A853BUW6"/>
<name>A0A853BUW6_9ACTN</name>
<evidence type="ECO:0000313" key="3">
    <source>
        <dbReference type="Proteomes" id="UP000575985"/>
    </source>
</evidence>
<evidence type="ECO:0000313" key="2">
    <source>
        <dbReference type="EMBL" id="NYI98022.1"/>
    </source>
</evidence>
<keyword evidence="3" id="KW-1185">Reference proteome</keyword>
<dbReference type="Proteomes" id="UP000575985">
    <property type="component" value="Unassembled WGS sequence"/>
</dbReference>
<proteinExistence type="predicted"/>